<evidence type="ECO:0000313" key="3">
    <source>
        <dbReference type="WBParaSite" id="EN70_3973"/>
    </source>
</evidence>
<dbReference type="WBParaSite" id="EN70_3973">
    <property type="protein sequence ID" value="EN70_3973"/>
    <property type="gene ID" value="EN70_3973"/>
</dbReference>
<dbReference type="OrthoDB" id="10250458at2759"/>
<dbReference type="CTD" id="9940419"/>
<dbReference type="GeneID" id="9940419"/>
<proteinExistence type="predicted"/>
<gene>
    <name evidence="1 3" type="ORF">LOAG_03032</name>
</gene>
<dbReference type="SUPFAM" id="SSF48371">
    <property type="entry name" value="ARM repeat"/>
    <property type="match status" value="1"/>
</dbReference>
<reference evidence="1 2" key="1">
    <citation type="submission" date="2012-04" db="EMBL/GenBank/DDBJ databases">
        <title>The Genome Sequence of Loa loa.</title>
        <authorList>
            <consortium name="The Broad Institute Genome Sequencing Platform"/>
            <consortium name="Broad Institute Genome Sequencing Center for Infectious Disease"/>
            <person name="Nutman T.B."/>
            <person name="Fink D.L."/>
            <person name="Russ C."/>
            <person name="Young S."/>
            <person name="Zeng Q."/>
            <person name="Gargeya S."/>
            <person name="Alvarado L."/>
            <person name="Berlin A."/>
            <person name="Chapman S.B."/>
            <person name="Chen Z."/>
            <person name="Freedman E."/>
            <person name="Gellesch M."/>
            <person name="Goldberg J."/>
            <person name="Griggs A."/>
            <person name="Gujja S."/>
            <person name="Heilman E.R."/>
            <person name="Heiman D."/>
            <person name="Howarth C."/>
            <person name="Mehta T."/>
            <person name="Neiman D."/>
            <person name="Pearson M."/>
            <person name="Roberts A."/>
            <person name="Saif S."/>
            <person name="Shea T."/>
            <person name="Shenoy N."/>
            <person name="Sisk P."/>
            <person name="Stolte C."/>
            <person name="Sykes S."/>
            <person name="White J."/>
            <person name="Yandava C."/>
            <person name="Haas B."/>
            <person name="Henn M.R."/>
            <person name="Nusbaum C."/>
            <person name="Birren B."/>
        </authorList>
    </citation>
    <scope>NUCLEOTIDE SEQUENCE [LARGE SCALE GENOMIC DNA]</scope>
</reference>
<dbReference type="RefSeq" id="XP_020303429.1">
    <property type="nucleotide sequence ID" value="XM_020446198.1"/>
</dbReference>
<accession>A0A1I7VLT9</accession>
<dbReference type="Proteomes" id="UP000095285">
    <property type="component" value="Unassembled WGS sequence"/>
</dbReference>
<dbReference type="Gene3D" id="1.25.10.10">
    <property type="entry name" value="Leucine-rich Repeat Variant"/>
    <property type="match status" value="1"/>
</dbReference>
<sequence length="345" mass="39312">MGEQNIVSPQCWTKLLCLAQSVNDGSDGEPSRLMSKQDQKFVENALAETVHLTDPVKHMTEHIEQLKLIGKNKDDVDSIATVVDNLEELVCDIDCAADFCRLGGLVEVIRLLKSDYNSVRCEAARLIPLLAQNNPYVQNVIMETDLMPYLLTVLEDINASEGLLIKALSSLSSIVRAHEKAFSQFYQLKGLERVEDVFQRAVDGHHLKLANKAVLITTSIAVSLGPDVKQYNILSFLFRMTLQLSSDSVGCSYFFDYLINNIVGKEVDNSDLKSDEFKMNFVELDNHSRQHFRHFLKRQLEYEERHRHKGCLGRLKKMDMVLDEEMRNFKLEEVPETSNNSENIK</sequence>
<dbReference type="GO" id="GO:0005783">
    <property type="term" value="C:endoplasmic reticulum"/>
    <property type="evidence" value="ECO:0007669"/>
    <property type="project" value="TreeGrafter"/>
</dbReference>
<evidence type="ECO:0000313" key="2">
    <source>
        <dbReference type="Proteomes" id="UP000095285"/>
    </source>
</evidence>
<dbReference type="AlphaFoldDB" id="A0A1I7VLT9"/>
<reference evidence="3" key="2">
    <citation type="submission" date="2016-11" db="UniProtKB">
        <authorList>
            <consortium name="WormBaseParasite"/>
        </authorList>
    </citation>
    <scope>IDENTIFICATION</scope>
</reference>
<organism evidence="2 3">
    <name type="scientific">Loa loa</name>
    <name type="common">Eye worm</name>
    <name type="synonym">Filaria loa</name>
    <dbReference type="NCBI Taxonomy" id="7209"/>
    <lineage>
        <taxon>Eukaryota</taxon>
        <taxon>Metazoa</taxon>
        <taxon>Ecdysozoa</taxon>
        <taxon>Nematoda</taxon>
        <taxon>Chromadorea</taxon>
        <taxon>Rhabditida</taxon>
        <taxon>Spirurina</taxon>
        <taxon>Spiruromorpha</taxon>
        <taxon>Filarioidea</taxon>
        <taxon>Onchocercidae</taxon>
        <taxon>Loa</taxon>
    </lineage>
</organism>
<evidence type="ECO:0000313" key="1">
    <source>
        <dbReference type="EMBL" id="EFO25449.2"/>
    </source>
</evidence>
<dbReference type="KEGG" id="loa:LOAG_03032"/>
<accession>A0A1S0U5B1</accession>
<dbReference type="STRING" id="7209.A0A1I7VLT9"/>
<dbReference type="PANTHER" id="PTHR19316:SF18">
    <property type="entry name" value="HSP70-BINDING PROTEIN 1"/>
    <property type="match status" value="1"/>
</dbReference>
<dbReference type="EMBL" id="JH712081">
    <property type="protein sequence ID" value="EFO25449.2"/>
    <property type="molecule type" value="Genomic_DNA"/>
</dbReference>
<dbReference type="InterPro" id="IPR050693">
    <property type="entry name" value="Hsp70_NEF-Inhibitors"/>
</dbReference>
<keyword evidence="2" id="KW-1185">Reference proteome</keyword>
<protein>
    <submittedName>
        <fullName evidence="3">Fes1 domain-containing protein</fullName>
    </submittedName>
</protein>
<dbReference type="InterPro" id="IPR016024">
    <property type="entry name" value="ARM-type_fold"/>
</dbReference>
<dbReference type="PANTHER" id="PTHR19316">
    <property type="entry name" value="PROTEIN FOLDING REGULATOR"/>
    <property type="match status" value="1"/>
</dbReference>
<name>A0A1I7VLT9_LOALO</name>
<dbReference type="eggNOG" id="KOG2160">
    <property type="taxonomic scope" value="Eukaryota"/>
</dbReference>
<dbReference type="OMA" id="GCSYFLD"/>
<dbReference type="InterPro" id="IPR011989">
    <property type="entry name" value="ARM-like"/>
</dbReference>
<dbReference type="GO" id="GO:0000774">
    <property type="term" value="F:adenyl-nucleotide exchange factor activity"/>
    <property type="evidence" value="ECO:0007669"/>
    <property type="project" value="TreeGrafter"/>
</dbReference>